<accession>A0A840N3R7</accession>
<dbReference type="EMBL" id="JACHIJ010000011">
    <property type="protein sequence ID" value="MBB5055069.1"/>
    <property type="molecule type" value="Genomic_DNA"/>
</dbReference>
<protein>
    <submittedName>
        <fullName evidence="1">Uncharacterized protein</fullName>
    </submittedName>
</protein>
<evidence type="ECO:0000313" key="2">
    <source>
        <dbReference type="Proteomes" id="UP000521227"/>
    </source>
</evidence>
<comment type="caution">
    <text evidence="1">The sequence shown here is derived from an EMBL/GenBank/DDBJ whole genome shotgun (WGS) entry which is preliminary data.</text>
</comment>
<dbReference type="RefSeq" id="WP_184090295.1">
    <property type="nucleotide sequence ID" value="NZ_JACHIJ010000011.1"/>
</dbReference>
<reference evidence="1 2" key="1">
    <citation type="submission" date="2020-08" db="EMBL/GenBank/DDBJ databases">
        <title>Genomic Encyclopedia of Type Strains, Phase IV (KMG-IV): sequencing the most valuable type-strain genomes for metagenomic binning, comparative biology and taxonomic classification.</title>
        <authorList>
            <person name="Goeker M."/>
        </authorList>
    </citation>
    <scope>NUCLEOTIDE SEQUENCE [LARGE SCALE GENOMIC DNA]</scope>
    <source>
        <strain evidence="1 2">DSM 17498</strain>
    </source>
</reference>
<dbReference type="AlphaFoldDB" id="A0A840N3R7"/>
<organism evidence="1 2">
    <name type="scientific">Afipia massiliensis</name>
    <dbReference type="NCBI Taxonomy" id="211460"/>
    <lineage>
        <taxon>Bacteria</taxon>
        <taxon>Pseudomonadati</taxon>
        <taxon>Pseudomonadota</taxon>
        <taxon>Alphaproteobacteria</taxon>
        <taxon>Hyphomicrobiales</taxon>
        <taxon>Nitrobacteraceae</taxon>
        <taxon>Afipia</taxon>
    </lineage>
</organism>
<proteinExistence type="predicted"/>
<dbReference type="Proteomes" id="UP000521227">
    <property type="component" value="Unassembled WGS sequence"/>
</dbReference>
<evidence type="ECO:0000313" key="1">
    <source>
        <dbReference type="EMBL" id="MBB5055069.1"/>
    </source>
</evidence>
<sequence>MTIFDKLKKEKTAFATRNELVEACSKKLSLWGLYDIEEEGELEYIVGALENISECHWLYEIVDILPDPADAGFEAKLREAATIIVRKTEQELDDAVKGIEIIRSKLREDLSRLSN</sequence>
<gene>
    <name evidence="1" type="ORF">HNQ36_005080</name>
</gene>
<name>A0A840N3R7_9BRAD</name>